<dbReference type="InterPro" id="IPR000073">
    <property type="entry name" value="AB_hydrolase_1"/>
</dbReference>
<dbReference type="InterPro" id="IPR000639">
    <property type="entry name" value="Epox_hydrolase-like"/>
</dbReference>
<gene>
    <name evidence="2" type="ORF">HF577_09490</name>
</gene>
<evidence type="ECO:0000259" key="1">
    <source>
        <dbReference type="Pfam" id="PF12697"/>
    </source>
</evidence>
<name>A0ABX1RDU1_9PSEU</name>
<evidence type="ECO:0000313" key="3">
    <source>
        <dbReference type="Proteomes" id="UP001296706"/>
    </source>
</evidence>
<reference evidence="2 3" key="1">
    <citation type="submission" date="2020-04" db="EMBL/GenBank/DDBJ databases">
        <authorList>
            <person name="Klaysubun C."/>
            <person name="Duangmal K."/>
            <person name="Lipun K."/>
        </authorList>
    </citation>
    <scope>NUCLEOTIDE SEQUENCE [LARGE SCALE GENOMIC DNA]</scope>
    <source>
        <strain evidence="2 3">JCM 11839</strain>
    </source>
</reference>
<feature type="domain" description="AB hydrolase-1" evidence="1">
    <location>
        <begin position="22"/>
        <end position="254"/>
    </location>
</feature>
<dbReference type="GO" id="GO:0016787">
    <property type="term" value="F:hydrolase activity"/>
    <property type="evidence" value="ECO:0007669"/>
    <property type="project" value="UniProtKB-KW"/>
</dbReference>
<dbReference type="Gene3D" id="3.40.50.1820">
    <property type="entry name" value="alpha/beta hydrolase"/>
    <property type="match status" value="1"/>
</dbReference>
<protein>
    <submittedName>
        <fullName evidence="2">Alpha/beta hydrolase</fullName>
    </submittedName>
</protein>
<accession>A0ABX1RDU1</accession>
<comment type="caution">
    <text evidence="2">The sequence shown here is derived from an EMBL/GenBank/DDBJ whole genome shotgun (WGS) entry which is preliminary data.</text>
</comment>
<dbReference type="EMBL" id="JAAXKY010000022">
    <property type="protein sequence ID" value="NMH77321.1"/>
    <property type="molecule type" value="Genomic_DNA"/>
</dbReference>
<dbReference type="InterPro" id="IPR050266">
    <property type="entry name" value="AB_hydrolase_sf"/>
</dbReference>
<dbReference type="InterPro" id="IPR029058">
    <property type="entry name" value="AB_hydrolase_fold"/>
</dbReference>
<keyword evidence="3" id="KW-1185">Reference proteome</keyword>
<evidence type="ECO:0000313" key="2">
    <source>
        <dbReference type="EMBL" id="NMH77321.1"/>
    </source>
</evidence>
<organism evidence="2 3">
    <name type="scientific">Pseudonocardia xinjiangensis</name>
    <dbReference type="NCBI Taxonomy" id="75289"/>
    <lineage>
        <taxon>Bacteria</taxon>
        <taxon>Bacillati</taxon>
        <taxon>Actinomycetota</taxon>
        <taxon>Actinomycetes</taxon>
        <taxon>Pseudonocardiales</taxon>
        <taxon>Pseudonocardiaceae</taxon>
        <taxon>Pseudonocardia</taxon>
    </lineage>
</organism>
<dbReference type="Proteomes" id="UP001296706">
    <property type="component" value="Unassembled WGS sequence"/>
</dbReference>
<proteinExistence type="predicted"/>
<dbReference type="SUPFAM" id="SSF53474">
    <property type="entry name" value="alpha/beta-Hydrolases"/>
    <property type="match status" value="1"/>
</dbReference>
<dbReference type="PANTHER" id="PTHR43798">
    <property type="entry name" value="MONOACYLGLYCEROL LIPASE"/>
    <property type="match status" value="1"/>
</dbReference>
<sequence>MPYLEIGDSALFYTATGTGTPVVLVHGWTADSIDYSWLIPLLQHNFRVIAYDLRGYGHSTPADGYGMDRQLDDLTAVIERVAGEPALVVGHSLGGAIASSMAVERPKHVLGAVVLDASYAADEAGRVRVERTREKLAGEHPEEVVTSWFLSQASFSDQTPEWLRTLVLRRVDSVSPEMIRAGFAALWDHAPIAFRPETDHYLARRTVPVLVIHRNAARAAYEETTFRHPASRAVVLPGGGHWVQIERPEDVNAAIQDWWKTAHAGSASVGGGPTADGDAV</sequence>
<keyword evidence="2" id="KW-0378">Hydrolase</keyword>
<dbReference type="PRINTS" id="PR00412">
    <property type="entry name" value="EPOXHYDRLASE"/>
</dbReference>
<dbReference type="RefSeq" id="WP_169395394.1">
    <property type="nucleotide sequence ID" value="NZ_BAAAJH010000031.1"/>
</dbReference>
<dbReference type="PRINTS" id="PR00111">
    <property type="entry name" value="ABHYDROLASE"/>
</dbReference>
<dbReference type="Pfam" id="PF12697">
    <property type="entry name" value="Abhydrolase_6"/>
    <property type="match status" value="1"/>
</dbReference>